<dbReference type="Gene3D" id="3.30.420.40">
    <property type="match status" value="2"/>
</dbReference>
<feature type="domain" description="ATPase BadF/BadG/BcrA/BcrD type" evidence="1">
    <location>
        <begin position="9"/>
        <end position="301"/>
    </location>
</feature>
<evidence type="ECO:0000313" key="2">
    <source>
        <dbReference type="EMBL" id="PYE52765.1"/>
    </source>
</evidence>
<dbReference type="PANTHER" id="PTHR43190:SF3">
    <property type="entry name" value="N-ACETYL-D-GLUCOSAMINE KINASE"/>
    <property type="match status" value="1"/>
</dbReference>
<accession>A0A318S583</accession>
<sequence length="326" mass="34642">MTEARDVVVGVDAGSTKTIALVVSREGRVVGAARGGRSNLYLSREEASAAVEAAVTNALGEARRTDRDLAAIALSATGADWPEDFTVLRAHLAARWPDARHVVVNDAVGALEATGARGPAVMVACGTGAGTAARGLDGTVWHSSFWQEPQGAEELGRLALKAVYRAALGVDAPTRLTNRVLSTFDLPSVEALLHAFTRREQSLSPRVGHLARILLDVAAEGDETAWRLVDRHGEALARYAAASARQVGLADGFALFMAGGVMRHPSRLLSDRLEEHARRLAPNITAHLSPHEPVMGAVRLALRAVGADEDACERRTPSLPEHLYLT</sequence>
<keyword evidence="3" id="KW-1185">Reference proteome</keyword>
<dbReference type="Proteomes" id="UP000248326">
    <property type="component" value="Unassembled WGS sequence"/>
</dbReference>
<proteinExistence type="predicted"/>
<dbReference type="EMBL" id="QJSX01000012">
    <property type="protein sequence ID" value="PYE52765.1"/>
    <property type="molecule type" value="Genomic_DNA"/>
</dbReference>
<evidence type="ECO:0000313" key="3">
    <source>
        <dbReference type="Proteomes" id="UP000248326"/>
    </source>
</evidence>
<dbReference type="SUPFAM" id="SSF53067">
    <property type="entry name" value="Actin-like ATPase domain"/>
    <property type="match status" value="2"/>
</dbReference>
<dbReference type="InterPro" id="IPR052519">
    <property type="entry name" value="Euk-type_GlcNAc_Kinase"/>
</dbReference>
<dbReference type="AlphaFoldDB" id="A0A318S583"/>
<dbReference type="InterPro" id="IPR002731">
    <property type="entry name" value="ATPase_BadF"/>
</dbReference>
<organism evidence="2 3">
    <name type="scientific">Deinococcus yavapaiensis KR-236</name>
    <dbReference type="NCBI Taxonomy" id="694435"/>
    <lineage>
        <taxon>Bacteria</taxon>
        <taxon>Thermotogati</taxon>
        <taxon>Deinococcota</taxon>
        <taxon>Deinococci</taxon>
        <taxon>Deinococcales</taxon>
        <taxon>Deinococcaceae</taxon>
        <taxon>Deinococcus</taxon>
    </lineage>
</organism>
<protein>
    <submittedName>
        <fullName evidence="2">N-acetylglucosamine kinase-like BadF-type ATPase</fullName>
    </submittedName>
</protein>
<comment type="caution">
    <text evidence="2">The sequence shown here is derived from an EMBL/GenBank/DDBJ whole genome shotgun (WGS) entry which is preliminary data.</text>
</comment>
<dbReference type="GO" id="GO:0016301">
    <property type="term" value="F:kinase activity"/>
    <property type="evidence" value="ECO:0007669"/>
    <property type="project" value="UniProtKB-KW"/>
</dbReference>
<keyword evidence="2" id="KW-0808">Transferase</keyword>
<dbReference type="Pfam" id="PF01869">
    <property type="entry name" value="BcrAD_BadFG"/>
    <property type="match status" value="1"/>
</dbReference>
<gene>
    <name evidence="2" type="ORF">DES52_11286</name>
</gene>
<evidence type="ECO:0000259" key="1">
    <source>
        <dbReference type="Pfam" id="PF01869"/>
    </source>
</evidence>
<keyword evidence="2" id="KW-0418">Kinase</keyword>
<name>A0A318S583_9DEIO</name>
<dbReference type="InterPro" id="IPR043129">
    <property type="entry name" value="ATPase_NBD"/>
</dbReference>
<reference evidence="2 3" key="1">
    <citation type="submission" date="2018-06" db="EMBL/GenBank/DDBJ databases">
        <title>Genomic Encyclopedia of Type Strains, Phase IV (KMG-IV): sequencing the most valuable type-strain genomes for metagenomic binning, comparative biology and taxonomic classification.</title>
        <authorList>
            <person name="Goeker M."/>
        </authorList>
    </citation>
    <scope>NUCLEOTIDE SEQUENCE [LARGE SCALE GENOMIC DNA]</scope>
    <source>
        <strain evidence="2 3">DSM 18048</strain>
    </source>
</reference>
<dbReference type="PANTHER" id="PTHR43190">
    <property type="entry name" value="N-ACETYL-D-GLUCOSAMINE KINASE"/>
    <property type="match status" value="1"/>
</dbReference>
<dbReference type="RefSeq" id="WP_170131078.1">
    <property type="nucleotide sequence ID" value="NZ_QJSX01000012.1"/>
</dbReference>